<protein>
    <recommendedName>
        <fullName evidence="4">RING-type E3 ubiquitin transferase</fullName>
        <ecNumber evidence="4">2.3.2.27</ecNumber>
    </recommendedName>
</protein>
<evidence type="ECO:0000256" key="7">
    <source>
        <dbReference type="ARBA" id="ARBA00022771"/>
    </source>
</evidence>
<keyword evidence="16" id="KW-1185">Reference proteome</keyword>
<keyword evidence="9" id="KW-0862">Zinc</keyword>
<dbReference type="SUPFAM" id="SSF57850">
    <property type="entry name" value="RING/U-box"/>
    <property type="match status" value="1"/>
</dbReference>
<dbReference type="eggNOG" id="KOG0823">
    <property type="taxonomic scope" value="Eukaryota"/>
</dbReference>
<evidence type="ECO:0000256" key="4">
    <source>
        <dbReference type="ARBA" id="ARBA00012483"/>
    </source>
</evidence>
<dbReference type="GO" id="GO:0005783">
    <property type="term" value="C:endoplasmic reticulum"/>
    <property type="evidence" value="ECO:0007669"/>
    <property type="project" value="InterPro"/>
</dbReference>
<evidence type="ECO:0000256" key="3">
    <source>
        <dbReference type="ARBA" id="ARBA00004906"/>
    </source>
</evidence>
<dbReference type="UniPathway" id="UPA00143"/>
<keyword evidence="10 13" id="KW-0472">Membrane</keyword>
<dbReference type="SMART" id="SM00184">
    <property type="entry name" value="RING"/>
    <property type="match status" value="1"/>
</dbReference>
<feature type="transmembrane region" description="Helical" evidence="13">
    <location>
        <begin position="217"/>
        <end position="235"/>
    </location>
</feature>
<feature type="region of interest" description="Disordered" evidence="12">
    <location>
        <begin position="139"/>
        <end position="167"/>
    </location>
</feature>
<feature type="compositionally biased region" description="Basic and acidic residues" evidence="12">
    <location>
        <begin position="61"/>
        <end position="79"/>
    </location>
</feature>
<dbReference type="InterPro" id="IPR045103">
    <property type="entry name" value="RNF5/RNF185-like"/>
</dbReference>
<evidence type="ECO:0000256" key="2">
    <source>
        <dbReference type="ARBA" id="ARBA00004308"/>
    </source>
</evidence>
<evidence type="ECO:0000256" key="13">
    <source>
        <dbReference type="SAM" id="Phobius"/>
    </source>
</evidence>
<proteinExistence type="predicted"/>
<organism evidence="16">
    <name type="scientific">Micromonas pusilla (strain CCMP1545)</name>
    <name type="common">Picoplanktonic green alga</name>
    <dbReference type="NCBI Taxonomy" id="564608"/>
    <lineage>
        <taxon>Eukaryota</taxon>
        <taxon>Viridiplantae</taxon>
        <taxon>Chlorophyta</taxon>
        <taxon>Mamiellophyceae</taxon>
        <taxon>Mamiellales</taxon>
        <taxon>Mamiellaceae</taxon>
        <taxon>Micromonas</taxon>
    </lineage>
</organism>
<keyword evidence="6" id="KW-0479">Metal-binding</keyword>
<reference evidence="15 16" key="1">
    <citation type="journal article" date="2009" name="Science">
        <title>Green evolution and dynamic adaptations revealed by genomes of the marine picoeukaryotes Micromonas.</title>
        <authorList>
            <person name="Worden A.Z."/>
            <person name="Lee J.H."/>
            <person name="Mock T."/>
            <person name="Rouze P."/>
            <person name="Simmons M.P."/>
            <person name="Aerts A.L."/>
            <person name="Allen A.E."/>
            <person name="Cuvelier M.L."/>
            <person name="Derelle E."/>
            <person name="Everett M.V."/>
            <person name="Foulon E."/>
            <person name="Grimwood J."/>
            <person name="Gundlach H."/>
            <person name="Henrissat B."/>
            <person name="Napoli C."/>
            <person name="McDonald S.M."/>
            <person name="Parker M.S."/>
            <person name="Rombauts S."/>
            <person name="Salamov A."/>
            <person name="Von Dassow P."/>
            <person name="Badger J.H."/>
            <person name="Coutinho P.M."/>
            <person name="Demir E."/>
            <person name="Dubchak I."/>
            <person name="Gentemann C."/>
            <person name="Eikrem W."/>
            <person name="Gready J.E."/>
            <person name="John U."/>
            <person name="Lanier W."/>
            <person name="Lindquist E.A."/>
            <person name="Lucas S."/>
            <person name="Mayer K.F."/>
            <person name="Moreau H."/>
            <person name="Not F."/>
            <person name="Otillar R."/>
            <person name="Panaud O."/>
            <person name="Pangilinan J."/>
            <person name="Paulsen I."/>
            <person name="Piegu B."/>
            <person name="Poliakov A."/>
            <person name="Robbens S."/>
            <person name="Schmutz J."/>
            <person name="Toulza E."/>
            <person name="Wyss T."/>
            <person name="Zelensky A."/>
            <person name="Zhou K."/>
            <person name="Armbrust E.V."/>
            <person name="Bhattacharya D."/>
            <person name="Goodenough U.W."/>
            <person name="Van de Peer Y."/>
            <person name="Grigoriev I.V."/>
        </authorList>
    </citation>
    <scope>NUCLEOTIDE SEQUENCE [LARGE SCALE GENOMIC DNA]</scope>
    <source>
        <strain evidence="15 16">CCMP1545</strain>
    </source>
</reference>
<dbReference type="KEGG" id="mpp:MICPUCDRAFT_63019"/>
<sequence>MATDWAPAPALENERSPETLERVPGKIVDAWTTDEGARGGAIAEAPRGGAKTEEAPQVNNERARWRAPPEREGPRDNKVSSECNLCSSSAVEPIVTRCGHLYCWSCVYSWLQEHKDAPRCPVCECGISETSVVPLYAHGREESERRSSDGGWRGGSGVATATASAASHLPMRPRGVRVQPRRRHSRFDVIPEDRDYVWFAQPLGVDDATREEQQQAFLQRLLLFVGLIVILCIIYNT</sequence>
<dbReference type="PROSITE" id="PS50089">
    <property type="entry name" value="ZF_RING_2"/>
    <property type="match status" value="1"/>
</dbReference>
<evidence type="ECO:0000313" key="15">
    <source>
        <dbReference type="EMBL" id="EEH54383.1"/>
    </source>
</evidence>
<dbReference type="AlphaFoldDB" id="C1N158"/>
<evidence type="ECO:0000256" key="5">
    <source>
        <dbReference type="ARBA" id="ARBA00022679"/>
    </source>
</evidence>
<keyword evidence="8" id="KW-0833">Ubl conjugation pathway</keyword>
<evidence type="ECO:0000256" key="1">
    <source>
        <dbReference type="ARBA" id="ARBA00000900"/>
    </source>
</evidence>
<feature type="domain" description="RING-type" evidence="14">
    <location>
        <begin position="83"/>
        <end position="124"/>
    </location>
</feature>
<dbReference type="InterPro" id="IPR017907">
    <property type="entry name" value="Znf_RING_CS"/>
</dbReference>
<evidence type="ECO:0000256" key="6">
    <source>
        <dbReference type="ARBA" id="ARBA00022723"/>
    </source>
</evidence>
<feature type="compositionally biased region" description="Basic and acidic residues" evidence="12">
    <location>
        <begin position="139"/>
        <end position="148"/>
    </location>
</feature>
<dbReference type="InterPro" id="IPR013083">
    <property type="entry name" value="Znf_RING/FYVE/PHD"/>
</dbReference>
<dbReference type="GO" id="GO:0006511">
    <property type="term" value="P:ubiquitin-dependent protein catabolic process"/>
    <property type="evidence" value="ECO:0007669"/>
    <property type="project" value="InterPro"/>
</dbReference>
<dbReference type="RefSeq" id="XP_003061753.1">
    <property type="nucleotide sequence ID" value="XM_003061707.1"/>
</dbReference>
<dbReference type="Gene3D" id="3.30.40.10">
    <property type="entry name" value="Zinc/RING finger domain, C3HC4 (zinc finger)"/>
    <property type="match status" value="1"/>
</dbReference>
<dbReference type="OrthoDB" id="6270329at2759"/>
<keyword evidence="13" id="KW-0812">Transmembrane</keyword>
<name>C1N158_MICPC</name>
<dbReference type="PROSITE" id="PS00518">
    <property type="entry name" value="ZF_RING_1"/>
    <property type="match status" value="1"/>
</dbReference>
<evidence type="ECO:0000259" key="14">
    <source>
        <dbReference type="PROSITE" id="PS50089"/>
    </source>
</evidence>
<feature type="region of interest" description="Disordered" evidence="12">
    <location>
        <begin position="1"/>
        <end position="79"/>
    </location>
</feature>
<keyword evidence="7 11" id="KW-0863">Zinc-finger</keyword>
<evidence type="ECO:0000256" key="9">
    <source>
        <dbReference type="ARBA" id="ARBA00022833"/>
    </source>
</evidence>
<evidence type="ECO:0000313" key="16">
    <source>
        <dbReference type="Proteomes" id="UP000001876"/>
    </source>
</evidence>
<evidence type="ECO:0000256" key="12">
    <source>
        <dbReference type="SAM" id="MobiDB-lite"/>
    </source>
</evidence>
<dbReference type="GeneID" id="9686952"/>
<comment type="catalytic activity">
    <reaction evidence="1">
        <text>S-ubiquitinyl-[E2 ubiquitin-conjugating enzyme]-L-cysteine + [acceptor protein]-L-lysine = [E2 ubiquitin-conjugating enzyme]-L-cysteine + N(6)-ubiquitinyl-[acceptor protein]-L-lysine.</text>
        <dbReference type="EC" id="2.3.2.27"/>
    </reaction>
</comment>
<dbReference type="InterPro" id="IPR018957">
    <property type="entry name" value="Znf_C3HC4_RING-type"/>
</dbReference>
<evidence type="ECO:0000256" key="11">
    <source>
        <dbReference type="PROSITE-ProRule" id="PRU00175"/>
    </source>
</evidence>
<dbReference type="GO" id="GO:0008270">
    <property type="term" value="F:zinc ion binding"/>
    <property type="evidence" value="ECO:0007669"/>
    <property type="project" value="UniProtKB-KW"/>
</dbReference>
<comment type="subcellular location">
    <subcellularLocation>
        <location evidence="2">Endomembrane system</location>
    </subcellularLocation>
</comment>
<accession>C1N158</accession>
<dbReference type="GO" id="GO:0061630">
    <property type="term" value="F:ubiquitin protein ligase activity"/>
    <property type="evidence" value="ECO:0007669"/>
    <property type="project" value="UniProtKB-EC"/>
</dbReference>
<dbReference type="Pfam" id="PF00097">
    <property type="entry name" value="zf-C3HC4"/>
    <property type="match status" value="1"/>
</dbReference>
<evidence type="ECO:0000256" key="10">
    <source>
        <dbReference type="ARBA" id="ARBA00023136"/>
    </source>
</evidence>
<keyword evidence="13" id="KW-1133">Transmembrane helix</keyword>
<dbReference type="EMBL" id="GG663744">
    <property type="protein sequence ID" value="EEH54383.1"/>
    <property type="molecule type" value="Genomic_DNA"/>
</dbReference>
<feature type="compositionally biased region" description="Basic and acidic residues" evidence="12">
    <location>
        <begin position="12"/>
        <end position="24"/>
    </location>
</feature>
<dbReference type="STRING" id="564608.C1N158"/>
<evidence type="ECO:0000256" key="8">
    <source>
        <dbReference type="ARBA" id="ARBA00022786"/>
    </source>
</evidence>
<comment type="pathway">
    <text evidence="3">Protein modification; protein ubiquitination.</text>
</comment>
<dbReference type="PANTHER" id="PTHR12313">
    <property type="entry name" value="E3 UBIQUITIN-PROTEIN LIGASE RNF5-RELATED"/>
    <property type="match status" value="1"/>
</dbReference>
<dbReference type="EC" id="2.3.2.27" evidence="4"/>
<dbReference type="InterPro" id="IPR001841">
    <property type="entry name" value="Znf_RING"/>
</dbReference>
<keyword evidence="5" id="KW-0808">Transferase</keyword>
<gene>
    <name evidence="15" type="ORF">MICPUCDRAFT_63019</name>
</gene>
<dbReference type="Proteomes" id="UP000001876">
    <property type="component" value="Unassembled WGS sequence"/>
</dbReference>
<dbReference type="GO" id="GO:0016567">
    <property type="term" value="P:protein ubiquitination"/>
    <property type="evidence" value="ECO:0007669"/>
    <property type="project" value="UniProtKB-UniPathway"/>
</dbReference>